<evidence type="ECO:0000313" key="3">
    <source>
        <dbReference type="EMBL" id="GAA0861278.1"/>
    </source>
</evidence>
<dbReference type="EMBL" id="BAAACP010000001">
    <property type="protein sequence ID" value="GAA0861278.1"/>
    <property type="molecule type" value="Genomic_DNA"/>
</dbReference>
<dbReference type="Pfam" id="PF13335">
    <property type="entry name" value="Mg_chelatase_C"/>
    <property type="match status" value="1"/>
</dbReference>
<dbReference type="PANTHER" id="PTHR32039">
    <property type="entry name" value="MAGNESIUM-CHELATASE SUBUNIT CHLI"/>
    <property type="match status" value="1"/>
</dbReference>
<feature type="domain" description="AAA+ ATPase" evidence="2">
    <location>
        <begin position="210"/>
        <end position="392"/>
    </location>
</feature>
<evidence type="ECO:0000259" key="2">
    <source>
        <dbReference type="SMART" id="SM00382"/>
    </source>
</evidence>
<organism evidence="3 4">
    <name type="scientific">Paraclostridium tenue</name>
    <dbReference type="NCBI Taxonomy" id="1737"/>
    <lineage>
        <taxon>Bacteria</taxon>
        <taxon>Bacillati</taxon>
        <taxon>Bacillota</taxon>
        <taxon>Clostridia</taxon>
        <taxon>Peptostreptococcales</taxon>
        <taxon>Peptostreptococcaceae</taxon>
        <taxon>Paraclostridium</taxon>
    </lineage>
</organism>
<dbReference type="InterPro" id="IPR025943">
    <property type="entry name" value="Sigma_54_int_dom_ATP-bd_2"/>
</dbReference>
<dbReference type="InterPro" id="IPR020568">
    <property type="entry name" value="Ribosomal_Su5_D2-typ_SF"/>
</dbReference>
<dbReference type="InterPro" id="IPR045006">
    <property type="entry name" value="CHLI-like"/>
</dbReference>
<dbReference type="InterPro" id="IPR025158">
    <property type="entry name" value="Mg_chelat-rel_C"/>
</dbReference>
<dbReference type="SMART" id="SM00382">
    <property type="entry name" value="AAA"/>
    <property type="match status" value="1"/>
</dbReference>
<dbReference type="PRINTS" id="PR00830">
    <property type="entry name" value="ENDOLAPTASE"/>
</dbReference>
<dbReference type="InterPro" id="IPR000523">
    <property type="entry name" value="Mg_chelatse_chII-like_cat_dom"/>
</dbReference>
<dbReference type="RefSeq" id="WP_346041202.1">
    <property type="nucleotide sequence ID" value="NZ_BAAACP010000001.1"/>
</dbReference>
<gene>
    <name evidence="3" type="ORF">GCM10008917_01990</name>
</gene>
<keyword evidence="4" id="KW-1185">Reference proteome</keyword>
<dbReference type="InterPro" id="IPR027417">
    <property type="entry name" value="P-loop_NTPase"/>
</dbReference>
<comment type="caution">
    <text evidence="3">The sequence shown here is derived from an EMBL/GenBank/DDBJ whole genome shotgun (WGS) entry which is preliminary data.</text>
</comment>
<dbReference type="InterPro" id="IPR004482">
    <property type="entry name" value="Mg_chelat-rel"/>
</dbReference>
<dbReference type="InterPro" id="IPR003593">
    <property type="entry name" value="AAA+_ATPase"/>
</dbReference>
<dbReference type="Gene3D" id="3.40.50.300">
    <property type="entry name" value="P-loop containing nucleotide triphosphate hydrolases"/>
    <property type="match status" value="1"/>
</dbReference>
<proteinExistence type="inferred from homology"/>
<dbReference type="SUPFAM" id="SSF54211">
    <property type="entry name" value="Ribosomal protein S5 domain 2-like"/>
    <property type="match status" value="1"/>
</dbReference>
<name>A0ABP3X8H3_9FIRM</name>
<dbReference type="Gene3D" id="3.30.230.10">
    <property type="match status" value="1"/>
</dbReference>
<accession>A0ABP3X8H3</accession>
<dbReference type="PROSITE" id="PS00676">
    <property type="entry name" value="SIGMA54_INTERACT_2"/>
    <property type="match status" value="1"/>
</dbReference>
<comment type="similarity">
    <text evidence="1">Belongs to the Mg-chelatase subunits D/I family. ComM subfamily.</text>
</comment>
<dbReference type="Pfam" id="PF01078">
    <property type="entry name" value="Mg_chelatase"/>
    <property type="match status" value="1"/>
</dbReference>
<dbReference type="InterPro" id="IPR014721">
    <property type="entry name" value="Ribsml_uS5_D2-typ_fold_subgr"/>
</dbReference>
<evidence type="ECO:0000313" key="4">
    <source>
        <dbReference type="Proteomes" id="UP001400965"/>
    </source>
</evidence>
<protein>
    <submittedName>
        <fullName evidence="3">YifB family Mg chelatase-like AAA ATPase</fullName>
    </submittedName>
</protein>
<dbReference type="PANTHER" id="PTHR32039:SF7">
    <property type="entry name" value="COMPETENCE PROTEIN COMM"/>
    <property type="match status" value="1"/>
</dbReference>
<dbReference type="NCBIfam" id="TIGR00368">
    <property type="entry name" value="YifB family Mg chelatase-like AAA ATPase"/>
    <property type="match status" value="1"/>
</dbReference>
<dbReference type="Proteomes" id="UP001400965">
    <property type="component" value="Unassembled WGS sequence"/>
</dbReference>
<reference evidence="4" key="1">
    <citation type="journal article" date="2019" name="Int. J. Syst. Evol. Microbiol.">
        <title>The Global Catalogue of Microorganisms (GCM) 10K type strain sequencing project: providing services to taxonomists for standard genome sequencing and annotation.</title>
        <authorList>
            <consortium name="The Broad Institute Genomics Platform"/>
            <consortium name="The Broad Institute Genome Sequencing Center for Infectious Disease"/>
            <person name="Wu L."/>
            <person name="Ma J."/>
        </authorList>
    </citation>
    <scope>NUCLEOTIDE SEQUENCE [LARGE SCALE GENOMIC DNA]</scope>
    <source>
        <strain evidence="4">JCM 6486</strain>
    </source>
</reference>
<dbReference type="Pfam" id="PF13541">
    <property type="entry name" value="ChlI"/>
    <property type="match status" value="1"/>
</dbReference>
<evidence type="ECO:0000256" key="1">
    <source>
        <dbReference type="ARBA" id="ARBA00006354"/>
    </source>
</evidence>
<dbReference type="SUPFAM" id="SSF52540">
    <property type="entry name" value="P-loop containing nucleoside triphosphate hydrolases"/>
    <property type="match status" value="1"/>
</dbReference>
<sequence>MLSIIKSSTLLGIEGIIVKVEVDITNGIPSFNIVGLAGTSIKESRERVKSAILNSGYKFPNSRIVVNLSPADMKKEGAYFDLPISIGILRSLIKEDDKYMDESVFIGELSLDGKLRKVKGVLSLVINAKNKGIKRIFLPKENEREALFIKGIDIIPINNLSECISFINKEIDILSSKREIIHNKEEYDEDFSDIKGNYFVKRGAEIAAAGNHNFLMIGPPGSGKTMIAKRIRTILPEINEEEILEVSKIYSAAGLIKDNEGIVKSRPFRSPHHTATKQSIIGGGIDAKPGEVVLAHKGILFLDEIAEFDKKILETLRQPIEDKYINVSRVKMNLRYPCNTMFIGAMNPCPCGFYMSDKECKCRSYEVNRYLNKMSGPLLDRFDMFIEVNSIPYDEFNSNKIEEKSIDIKKRVDKARNIQKHRFKYENIEFNNEIKSSKIDLYCVLTNEASDILKTIFNKYNLGNRSYIKLIKMARTIADLDEKEFIEQSHILEAFSFRKAYYNYFMAE</sequence>